<dbReference type="PROSITE" id="PS50004">
    <property type="entry name" value="C2"/>
    <property type="match status" value="1"/>
</dbReference>
<evidence type="ECO:0000313" key="3">
    <source>
        <dbReference type="Proteomes" id="UP000594638"/>
    </source>
</evidence>
<accession>A0A8S0SAY9</accession>
<dbReference type="EMBL" id="CACTIH010004172">
    <property type="protein sequence ID" value="CAA2989927.1"/>
    <property type="molecule type" value="Genomic_DNA"/>
</dbReference>
<evidence type="ECO:0000259" key="1">
    <source>
        <dbReference type="PROSITE" id="PS50004"/>
    </source>
</evidence>
<dbReference type="Gene3D" id="2.60.40.150">
    <property type="entry name" value="C2 domain"/>
    <property type="match status" value="1"/>
</dbReference>
<comment type="caution">
    <text evidence="2">The sequence shown here is derived from an EMBL/GenBank/DDBJ whole genome shotgun (WGS) entry which is preliminary data.</text>
</comment>
<dbReference type="InterPro" id="IPR000008">
    <property type="entry name" value="C2_dom"/>
</dbReference>
<reference evidence="2 3" key="1">
    <citation type="submission" date="2019-12" db="EMBL/GenBank/DDBJ databases">
        <authorList>
            <person name="Alioto T."/>
            <person name="Alioto T."/>
            <person name="Gomez Garrido J."/>
        </authorList>
    </citation>
    <scope>NUCLEOTIDE SEQUENCE [LARGE SCALE GENOMIC DNA]</scope>
</reference>
<dbReference type="PANTHER" id="PTHR32246">
    <property type="entry name" value="INGRESSION PROTEIN FIC1"/>
    <property type="match status" value="1"/>
</dbReference>
<feature type="domain" description="C2" evidence="1">
    <location>
        <begin position="33"/>
        <end position="172"/>
    </location>
</feature>
<dbReference type="Pfam" id="PF00168">
    <property type="entry name" value="C2"/>
    <property type="match status" value="1"/>
</dbReference>
<dbReference type="SMART" id="SM00239">
    <property type="entry name" value="C2"/>
    <property type="match status" value="1"/>
</dbReference>
<dbReference type="CDD" id="cd04051">
    <property type="entry name" value="C2_SRC2_like"/>
    <property type="match status" value="1"/>
</dbReference>
<dbReference type="AlphaFoldDB" id="A0A8S0SAY9"/>
<evidence type="ECO:0000313" key="2">
    <source>
        <dbReference type="EMBL" id="CAA2989927.1"/>
    </source>
</evidence>
<name>A0A8S0SAY9_OLEEU</name>
<gene>
    <name evidence="2" type="ORF">OLEA9_A114584</name>
</gene>
<dbReference type="PANTHER" id="PTHR32246:SF66">
    <property type="entry name" value="C2 DOMAIN-CONTAINING PROTEIN"/>
    <property type="match status" value="1"/>
</dbReference>
<dbReference type="SUPFAM" id="SSF49562">
    <property type="entry name" value="C2 domain (Calcium/lipid-binding domain, CaLB)"/>
    <property type="match status" value="1"/>
</dbReference>
<organism evidence="2 3">
    <name type="scientific">Olea europaea subsp. europaea</name>
    <dbReference type="NCBI Taxonomy" id="158383"/>
    <lineage>
        <taxon>Eukaryota</taxon>
        <taxon>Viridiplantae</taxon>
        <taxon>Streptophyta</taxon>
        <taxon>Embryophyta</taxon>
        <taxon>Tracheophyta</taxon>
        <taxon>Spermatophyta</taxon>
        <taxon>Magnoliopsida</taxon>
        <taxon>eudicotyledons</taxon>
        <taxon>Gunneridae</taxon>
        <taxon>Pentapetalae</taxon>
        <taxon>asterids</taxon>
        <taxon>lamiids</taxon>
        <taxon>Lamiales</taxon>
        <taxon>Oleaceae</taxon>
        <taxon>Oleeae</taxon>
        <taxon>Olea</taxon>
    </lineage>
</organism>
<dbReference type="GO" id="GO:0006952">
    <property type="term" value="P:defense response"/>
    <property type="evidence" value="ECO:0007669"/>
    <property type="project" value="InterPro"/>
</dbReference>
<keyword evidence="3" id="KW-1185">Reference proteome</keyword>
<proteinExistence type="predicted"/>
<dbReference type="InterPro" id="IPR035892">
    <property type="entry name" value="C2_domain_sf"/>
</dbReference>
<dbReference type="Gramene" id="OE9A114584T1">
    <property type="protein sequence ID" value="OE9A114584C1"/>
    <property type="gene ID" value="OE9A114584"/>
</dbReference>
<dbReference type="OrthoDB" id="786358at2759"/>
<sequence>MRNLPCNNLMNNETSKKSLLTNLSVTYIYTDSYKFISQFSICYNFIMQNYSHPCFVEITLISAQDLRLASSVFCRRRLRPFITINTAIAATSSDKQLKVYKTKVDEKGGVNPTWGDKFQLPLDQTFFYLRKSGIYLQLYTKHLLMGNTQLGWCLIPVSDIFGRLIPVGSTQFLSYRLRDRDGSRGHGVVNVAVKLEGKPPTPHPPRPVMTPDGNVSDMVIGIPVKMLPERNEFSQGHVRAGSPHSYAFSPGQNILDNVRIETYSTKNFAVMGIRESKAQTSDDE</sequence>
<dbReference type="InterPro" id="IPR044750">
    <property type="entry name" value="C2_SRC2/BAP"/>
</dbReference>
<protein>
    <submittedName>
        <fullName evidence="2">BON1-associated 2-like</fullName>
    </submittedName>
</protein>
<dbReference type="Proteomes" id="UP000594638">
    <property type="component" value="Unassembled WGS sequence"/>
</dbReference>